<dbReference type="EMBL" id="JAQQWL010000005">
    <property type="protein sequence ID" value="KAK8073364.1"/>
    <property type="molecule type" value="Genomic_DNA"/>
</dbReference>
<dbReference type="GeneID" id="92088735"/>
<evidence type="ECO:0000313" key="2">
    <source>
        <dbReference type="EMBL" id="KAK8073364.1"/>
    </source>
</evidence>
<dbReference type="RefSeq" id="XP_066717839.1">
    <property type="nucleotide sequence ID" value="XM_066855672.1"/>
</dbReference>
<gene>
    <name evidence="2" type="ORF">PG994_004263</name>
</gene>
<feature type="compositionally biased region" description="Pro residues" evidence="1">
    <location>
        <begin position="160"/>
        <end position="181"/>
    </location>
</feature>
<keyword evidence="3" id="KW-1185">Reference proteome</keyword>
<feature type="compositionally biased region" description="Basic residues" evidence="1">
    <location>
        <begin position="147"/>
        <end position="159"/>
    </location>
</feature>
<feature type="region of interest" description="Disordered" evidence="1">
    <location>
        <begin position="97"/>
        <end position="128"/>
    </location>
</feature>
<comment type="caution">
    <text evidence="2">The sequence shown here is derived from an EMBL/GenBank/DDBJ whole genome shotgun (WGS) entry which is preliminary data.</text>
</comment>
<proteinExistence type="predicted"/>
<feature type="compositionally biased region" description="Polar residues" evidence="1">
    <location>
        <begin position="108"/>
        <end position="128"/>
    </location>
</feature>
<sequence length="314" mass="34128">METPDLNRVFVDYQGQIRENCEFLTTKDEFISIITSKEPNGKIKAIAFRTTENSEKREPLITSDLLNTVQEAIESLHVKSSEAVQLYIKTNGHKVSRDINEDDADNASVVSSGSAPTTNASSVGSATPDTAAEVIVPFETESASAAKKSKATNGRKARKPPPSAEPGAPPTPTPIPRPLVPLPLEQGVPRNITVGLTITWLRHSSTHILEVVSPSKLALKVAAISYVRKSLDVFENVTDDDNAILLPSASSTATPRVCLLQATVKRAFFDKKSWDITSYQEDLSELLALLSQHDTIPQFEVEVYYLGPSISSTV</sequence>
<dbReference type="Proteomes" id="UP001480595">
    <property type="component" value="Unassembled WGS sequence"/>
</dbReference>
<feature type="region of interest" description="Disordered" evidence="1">
    <location>
        <begin position="142"/>
        <end position="181"/>
    </location>
</feature>
<name>A0ABR1VQ43_9PEZI</name>
<evidence type="ECO:0000313" key="3">
    <source>
        <dbReference type="Proteomes" id="UP001480595"/>
    </source>
</evidence>
<evidence type="ECO:0000256" key="1">
    <source>
        <dbReference type="SAM" id="MobiDB-lite"/>
    </source>
</evidence>
<accession>A0ABR1VQ43</accession>
<reference evidence="2 3" key="1">
    <citation type="submission" date="2023-01" db="EMBL/GenBank/DDBJ databases">
        <title>Analysis of 21 Apiospora genomes using comparative genomics revels a genus with tremendous synthesis potential of carbohydrate active enzymes and secondary metabolites.</title>
        <authorList>
            <person name="Sorensen T."/>
        </authorList>
    </citation>
    <scope>NUCLEOTIDE SEQUENCE [LARGE SCALE GENOMIC DNA]</scope>
    <source>
        <strain evidence="2 3">CBS 135458</strain>
    </source>
</reference>
<organism evidence="2 3">
    <name type="scientific">Apiospora phragmitis</name>
    <dbReference type="NCBI Taxonomy" id="2905665"/>
    <lineage>
        <taxon>Eukaryota</taxon>
        <taxon>Fungi</taxon>
        <taxon>Dikarya</taxon>
        <taxon>Ascomycota</taxon>
        <taxon>Pezizomycotina</taxon>
        <taxon>Sordariomycetes</taxon>
        <taxon>Xylariomycetidae</taxon>
        <taxon>Amphisphaeriales</taxon>
        <taxon>Apiosporaceae</taxon>
        <taxon>Apiospora</taxon>
    </lineage>
</organism>
<protein>
    <submittedName>
        <fullName evidence="2">Uncharacterized protein</fullName>
    </submittedName>
</protein>